<evidence type="ECO:0000313" key="3">
    <source>
        <dbReference type="EMBL" id="MCW2307842.1"/>
    </source>
</evidence>
<dbReference type="InterPro" id="IPR024053">
    <property type="entry name" value="VHL_beta_dom"/>
</dbReference>
<protein>
    <recommendedName>
        <fullName evidence="2">von Hippel-Lindau disease tumour suppressor beta domain-containing protein</fullName>
    </recommendedName>
</protein>
<evidence type="ECO:0000256" key="1">
    <source>
        <dbReference type="ARBA" id="ARBA00010057"/>
    </source>
</evidence>
<dbReference type="EMBL" id="JAOQNS010000005">
    <property type="protein sequence ID" value="MCW2307842.1"/>
    <property type="molecule type" value="Genomic_DNA"/>
</dbReference>
<dbReference type="RefSeq" id="WP_264601474.1">
    <property type="nucleotide sequence ID" value="NZ_JAOQNS010000005.1"/>
</dbReference>
<comment type="similarity">
    <text evidence="1">Belongs to the VHL family.</text>
</comment>
<organism evidence="3 4">
    <name type="scientific">Rhodobium gokarnense</name>
    <dbReference type="NCBI Taxonomy" id="364296"/>
    <lineage>
        <taxon>Bacteria</taxon>
        <taxon>Pseudomonadati</taxon>
        <taxon>Pseudomonadota</taxon>
        <taxon>Alphaproteobacteria</taxon>
        <taxon>Hyphomicrobiales</taxon>
        <taxon>Rhodobiaceae</taxon>
        <taxon>Rhodobium</taxon>
    </lineage>
</organism>
<dbReference type="Gene3D" id="2.60.40.780">
    <property type="entry name" value="von Hippel-Lindau disease tumour suppressor, beta domain"/>
    <property type="match status" value="1"/>
</dbReference>
<reference evidence="4" key="1">
    <citation type="submission" date="2023-07" db="EMBL/GenBank/DDBJ databases">
        <title>Genome sequencing of Purple Non-Sulfur Bacteria from various extreme environments.</title>
        <authorList>
            <person name="Mayer M."/>
        </authorList>
    </citation>
    <scope>NUCLEOTIDE SEQUENCE [LARGE SCALE GENOMIC DNA]</scope>
    <source>
        <strain evidence="4">DSM 17935</strain>
    </source>
</reference>
<comment type="caution">
    <text evidence="3">The sequence shown here is derived from an EMBL/GenBank/DDBJ whole genome shotgun (WGS) entry which is preliminary data.</text>
</comment>
<dbReference type="Pfam" id="PF01847">
    <property type="entry name" value="VHL"/>
    <property type="match status" value="1"/>
</dbReference>
<evidence type="ECO:0000313" key="4">
    <source>
        <dbReference type="Proteomes" id="UP001209755"/>
    </source>
</evidence>
<dbReference type="InterPro" id="IPR037140">
    <property type="entry name" value="VHL_beta_dom_sf"/>
</dbReference>
<sequence length="136" mass="15402">MLTVIGATIVAAFLGGPSAQTIAPAPDASPIIRVQKGIRPLRGRHCPQPRTVQSRPSDRSTQIRFINSLNSPVELYWINFRGRWVEYATLRPGQRYSQQTFVGHAWIAYDINANDCVGNSLYFATNDRGQWVEWHY</sequence>
<feature type="domain" description="von Hippel-Lindau disease tumour suppressor beta" evidence="2">
    <location>
        <begin position="52"/>
        <end position="117"/>
    </location>
</feature>
<dbReference type="CDD" id="cd05468">
    <property type="entry name" value="pVHL"/>
    <property type="match status" value="1"/>
</dbReference>
<accession>A0ABT3HBR4</accession>
<gene>
    <name evidence="3" type="ORF">M2319_002179</name>
</gene>
<dbReference type="Proteomes" id="UP001209755">
    <property type="component" value="Unassembled WGS sequence"/>
</dbReference>
<name>A0ABT3HBR4_9HYPH</name>
<dbReference type="InterPro" id="IPR022772">
    <property type="entry name" value="VHL_tumour_suppress_b/a_dom"/>
</dbReference>
<keyword evidence="4" id="KW-1185">Reference proteome</keyword>
<dbReference type="InterPro" id="IPR036208">
    <property type="entry name" value="VHL_sf"/>
</dbReference>
<evidence type="ECO:0000259" key="2">
    <source>
        <dbReference type="Pfam" id="PF01847"/>
    </source>
</evidence>
<dbReference type="SUPFAM" id="SSF49468">
    <property type="entry name" value="VHL"/>
    <property type="match status" value="1"/>
</dbReference>
<proteinExistence type="inferred from homology"/>